<dbReference type="OrthoDB" id="4762016at2759"/>
<feature type="compositionally biased region" description="Low complexity" evidence="1">
    <location>
        <begin position="129"/>
        <end position="146"/>
    </location>
</feature>
<reference evidence="2 3" key="1">
    <citation type="submission" date="2014-04" db="EMBL/GenBank/DDBJ databases">
        <authorList>
            <consortium name="DOE Joint Genome Institute"/>
            <person name="Kuo A."/>
            <person name="Kohler A."/>
            <person name="Costa M.D."/>
            <person name="Nagy L.G."/>
            <person name="Floudas D."/>
            <person name="Copeland A."/>
            <person name="Barry K.W."/>
            <person name="Cichocki N."/>
            <person name="Veneault-Fourrey C."/>
            <person name="LaButti K."/>
            <person name="Lindquist E.A."/>
            <person name="Lipzen A."/>
            <person name="Lundell T."/>
            <person name="Morin E."/>
            <person name="Murat C."/>
            <person name="Sun H."/>
            <person name="Tunlid A."/>
            <person name="Henrissat B."/>
            <person name="Grigoriev I.V."/>
            <person name="Hibbett D.S."/>
            <person name="Martin F."/>
            <person name="Nordberg H.P."/>
            <person name="Cantor M.N."/>
            <person name="Hua S.X."/>
        </authorList>
    </citation>
    <scope>NUCLEOTIDE SEQUENCE [LARGE SCALE GENOMIC DNA]</scope>
    <source>
        <strain evidence="2 3">441</strain>
    </source>
</reference>
<sequence length="318" mass="34553">MAPRPPEIPGLFTDYENGRPIAMTPIEMWNETFIRKNLITRECLVTKVHWYKGRKSTQREFLRFDISSPDKVHTAILIAERGAGDSSKGKDRLPGTTEPTDATTPPANPTDSMIGPGIPSVTITPPFASPDVASDSTASSADETSPNIARGKSTATDRKKKLKAEGSSENASSSSSFISRGLANDEIVHATLDSIAGVPMERKCKDSDFISALTFPEDAGPSANKIATLLVVTSALEPMYRLMNMQCYWFVATVFEALKCLFPGAKQDITGHNGGTWYQVRIPKKASVDAACRDYDKAQTALDAEIEEESRRSEATGN</sequence>
<dbReference type="HOGENOM" id="CLU_067635_0_0_1"/>
<dbReference type="AlphaFoldDB" id="A0A0C9YR90"/>
<protein>
    <submittedName>
        <fullName evidence="2">Uncharacterized protein</fullName>
    </submittedName>
</protein>
<evidence type="ECO:0000313" key="3">
    <source>
        <dbReference type="Proteomes" id="UP000054018"/>
    </source>
</evidence>
<dbReference type="Proteomes" id="UP000054018">
    <property type="component" value="Unassembled WGS sequence"/>
</dbReference>
<dbReference type="STRING" id="765257.A0A0C9YR90"/>
<organism evidence="2 3">
    <name type="scientific">Pisolithus microcarpus 441</name>
    <dbReference type="NCBI Taxonomy" id="765257"/>
    <lineage>
        <taxon>Eukaryota</taxon>
        <taxon>Fungi</taxon>
        <taxon>Dikarya</taxon>
        <taxon>Basidiomycota</taxon>
        <taxon>Agaricomycotina</taxon>
        <taxon>Agaricomycetes</taxon>
        <taxon>Agaricomycetidae</taxon>
        <taxon>Boletales</taxon>
        <taxon>Sclerodermatineae</taxon>
        <taxon>Pisolithaceae</taxon>
        <taxon>Pisolithus</taxon>
    </lineage>
</organism>
<keyword evidence="3" id="KW-1185">Reference proteome</keyword>
<proteinExistence type="predicted"/>
<feature type="region of interest" description="Disordered" evidence="1">
    <location>
        <begin position="79"/>
        <end position="176"/>
    </location>
</feature>
<name>A0A0C9YR90_9AGAM</name>
<gene>
    <name evidence="2" type="ORF">PISMIDRAFT_20323</name>
</gene>
<evidence type="ECO:0000256" key="1">
    <source>
        <dbReference type="SAM" id="MobiDB-lite"/>
    </source>
</evidence>
<feature type="compositionally biased region" description="Low complexity" evidence="1">
    <location>
        <begin position="167"/>
        <end position="176"/>
    </location>
</feature>
<feature type="compositionally biased region" description="Low complexity" evidence="1">
    <location>
        <begin position="94"/>
        <end position="111"/>
    </location>
</feature>
<accession>A0A0C9YR90</accession>
<evidence type="ECO:0000313" key="2">
    <source>
        <dbReference type="EMBL" id="KIK10518.1"/>
    </source>
</evidence>
<dbReference type="EMBL" id="KN834616">
    <property type="protein sequence ID" value="KIK10518.1"/>
    <property type="molecule type" value="Genomic_DNA"/>
</dbReference>
<reference evidence="3" key="2">
    <citation type="submission" date="2015-01" db="EMBL/GenBank/DDBJ databases">
        <title>Evolutionary Origins and Diversification of the Mycorrhizal Mutualists.</title>
        <authorList>
            <consortium name="DOE Joint Genome Institute"/>
            <consortium name="Mycorrhizal Genomics Consortium"/>
            <person name="Kohler A."/>
            <person name="Kuo A."/>
            <person name="Nagy L.G."/>
            <person name="Floudas D."/>
            <person name="Copeland A."/>
            <person name="Barry K.W."/>
            <person name="Cichocki N."/>
            <person name="Veneault-Fourrey C."/>
            <person name="LaButti K."/>
            <person name="Lindquist E.A."/>
            <person name="Lipzen A."/>
            <person name="Lundell T."/>
            <person name="Morin E."/>
            <person name="Murat C."/>
            <person name="Riley R."/>
            <person name="Ohm R."/>
            <person name="Sun H."/>
            <person name="Tunlid A."/>
            <person name="Henrissat B."/>
            <person name="Grigoriev I.V."/>
            <person name="Hibbett D.S."/>
            <person name="Martin F."/>
        </authorList>
    </citation>
    <scope>NUCLEOTIDE SEQUENCE [LARGE SCALE GENOMIC DNA]</scope>
    <source>
        <strain evidence="3">441</strain>
    </source>
</reference>